<proteinExistence type="predicted"/>
<dbReference type="AlphaFoldDB" id="A0A382ZE34"/>
<protein>
    <submittedName>
        <fullName evidence="1">Uncharacterized protein</fullName>
    </submittedName>
</protein>
<dbReference type="EMBL" id="UINC01182641">
    <property type="protein sequence ID" value="SVD92968.1"/>
    <property type="molecule type" value="Genomic_DNA"/>
</dbReference>
<accession>A0A382ZE34</accession>
<gene>
    <name evidence="1" type="ORF">METZ01_LOCUS445822</name>
</gene>
<name>A0A382ZE34_9ZZZZ</name>
<organism evidence="1">
    <name type="scientific">marine metagenome</name>
    <dbReference type="NCBI Taxonomy" id="408172"/>
    <lineage>
        <taxon>unclassified sequences</taxon>
        <taxon>metagenomes</taxon>
        <taxon>ecological metagenomes</taxon>
    </lineage>
</organism>
<evidence type="ECO:0000313" key="1">
    <source>
        <dbReference type="EMBL" id="SVD92968.1"/>
    </source>
</evidence>
<sequence>MGQDSEEIAAGTLAYMAYWPMDKPIVHISQVPAFSDGGSEILDQLDGVERTSVVRRQRELTEMLY</sequence>
<reference evidence="1" key="1">
    <citation type="submission" date="2018-05" db="EMBL/GenBank/DDBJ databases">
        <authorList>
            <person name="Lanie J.A."/>
            <person name="Ng W.-L."/>
            <person name="Kazmierczak K.M."/>
            <person name="Andrzejewski T.M."/>
            <person name="Davidsen T.M."/>
            <person name="Wayne K.J."/>
            <person name="Tettelin H."/>
            <person name="Glass J.I."/>
            <person name="Rusch D."/>
            <person name="Podicherti R."/>
            <person name="Tsui H.-C.T."/>
            <person name="Winkler M.E."/>
        </authorList>
    </citation>
    <scope>NUCLEOTIDE SEQUENCE</scope>
</reference>